<dbReference type="PANTHER" id="PTHR38478">
    <property type="entry name" value="PEPTIDASE M1A AND M12B"/>
    <property type="match status" value="1"/>
</dbReference>
<accession>A0A841JX24</accession>
<evidence type="ECO:0000259" key="4">
    <source>
        <dbReference type="Pfam" id="PF17148"/>
    </source>
</evidence>
<evidence type="ECO:0000313" key="5">
    <source>
        <dbReference type="EMBL" id="MBB6143541.1"/>
    </source>
</evidence>
<gene>
    <name evidence="5" type="ORF">HNQ77_001490</name>
</gene>
<keyword evidence="6" id="KW-1185">Reference proteome</keyword>
<dbReference type="InterPro" id="IPR032534">
    <property type="entry name" value="EcxA_zinc-bd"/>
</dbReference>
<feature type="region of interest" description="Disordered" evidence="1">
    <location>
        <begin position="846"/>
        <end position="868"/>
    </location>
</feature>
<dbReference type="InterPro" id="IPR034032">
    <property type="entry name" value="Zn_MMP-like_bac"/>
</dbReference>
<proteinExistence type="predicted"/>
<evidence type="ECO:0000259" key="3">
    <source>
        <dbReference type="Pfam" id="PF16313"/>
    </source>
</evidence>
<feature type="domain" description="DUF5117" evidence="4">
    <location>
        <begin position="102"/>
        <end position="294"/>
    </location>
</feature>
<dbReference type="InterPro" id="IPR024079">
    <property type="entry name" value="MetalloPept_cat_dom_sf"/>
</dbReference>
<sequence length="868" mass="95430">MIKTLMRLSFNLTLFVATVAMPFCLLAQEAHSPTALSTAKVRTDGMQRMPGFLPLDWDAKTGHIFVELHVDARGRTPDLLYTSSLPFGTGSNDLGLDRGKTSRGIVVRFERVGPKVLMVEPNQAFRPGNVEPAVALPVTQSFPSSVLAGFTVAAEENDTILIDATDLLLHDPFQVADTLTSTKQGTYKVDPTRSAISPDDTKSFPQNAEIEATLTFTTEVPPAGRFVRDVTPDPHAMTVHERVSFVQLPALDGTFVPRRFNPRAGYFDFSYRDYNVPLGDDMTQRFIERHRLIKRDPSCTQACVAVKPIQYYVDNGAPEPIRSALLEGARWWDQAFQAAGWAPGTFKVDILPSGADPMDVRYNIIQWVHRYTRGWSYGATITDPRTGEILKGNVTLGSLRARQDYMIAEALLAPYDKAGNLLNESETIAGPEGHVSSAKDGNPMLMMVLARIRQLAAHETGHTLGLAHNFAASTFPHTNPDETISVMDYPHPWITLDKSGVPDLSHAYPVGIGVWDKVAISYGYREFDTDKKPVEDPTALNKILADSDKAGLVFMTDEDARPFSSASPIDHLWDNGTDPVAELNRVLDIRAAALKRFGENNIRLGEPMAELADTLVPLYLLHRYQTEAAIKLIGGVDYRYNLRGDGQSGPMIVGLKQQDAALDAVLKTLAFETLTLPENILKLLPPAPPGYGRTQESFPAETGLTFDPISAAESAADLTYQVLFDPARASRLLQFHMRDTADGSKGPSLRVMMEKVSKTTAERPDAGHSVGSEVERAVEFRGLEWMLGLALNPQASSQARAIARYHVEDLLKQWSGGRPPTDSAEAIHRLAMIDRINEFNKNPDKFIPAKPMGAPPGMPIGDDGDDFE</sequence>
<keyword evidence="2" id="KW-0732">Signal</keyword>
<name>A0A841JX24_9BACT</name>
<comment type="caution">
    <text evidence="5">The sequence shown here is derived from an EMBL/GenBank/DDBJ whole genome shotgun (WGS) entry which is preliminary data.</text>
</comment>
<dbReference type="CDD" id="cd04276">
    <property type="entry name" value="ZnMc_MMP_like_2"/>
    <property type="match status" value="1"/>
</dbReference>
<dbReference type="EMBL" id="JACHEK010000003">
    <property type="protein sequence ID" value="MBB6143541.1"/>
    <property type="molecule type" value="Genomic_DNA"/>
</dbReference>
<dbReference type="PANTHER" id="PTHR38478:SF1">
    <property type="entry name" value="ZINC DEPENDENT METALLOPROTEASE DOMAIN LIPOPROTEIN"/>
    <property type="match status" value="1"/>
</dbReference>
<dbReference type="InterPro" id="IPR033413">
    <property type="entry name" value="DUF5117"/>
</dbReference>
<dbReference type="GO" id="GO:0008237">
    <property type="term" value="F:metallopeptidase activity"/>
    <property type="evidence" value="ECO:0007669"/>
    <property type="project" value="InterPro"/>
</dbReference>
<dbReference type="Pfam" id="PF17148">
    <property type="entry name" value="DUF5117"/>
    <property type="match status" value="1"/>
</dbReference>
<organism evidence="5 6">
    <name type="scientific">Silvibacterium bohemicum</name>
    <dbReference type="NCBI Taxonomy" id="1577686"/>
    <lineage>
        <taxon>Bacteria</taxon>
        <taxon>Pseudomonadati</taxon>
        <taxon>Acidobacteriota</taxon>
        <taxon>Terriglobia</taxon>
        <taxon>Terriglobales</taxon>
        <taxon>Acidobacteriaceae</taxon>
        <taxon>Silvibacterium</taxon>
    </lineage>
</organism>
<feature type="chain" id="PRO_5032532787" description="Peptidase" evidence="2">
    <location>
        <begin position="28"/>
        <end position="868"/>
    </location>
</feature>
<dbReference type="SUPFAM" id="SSF55486">
    <property type="entry name" value="Metalloproteases ('zincins'), catalytic domain"/>
    <property type="match status" value="1"/>
</dbReference>
<protein>
    <recommendedName>
        <fullName evidence="7">Peptidase</fullName>
    </recommendedName>
</protein>
<dbReference type="RefSeq" id="WP_231581199.1">
    <property type="nucleotide sequence ID" value="NZ_JACHEK010000003.1"/>
</dbReference>
<dbReference type="Proteomes" id="UP000538666">
    <property type="component" value="Unassembled WGS sequence"/>
</dbReference>
<reference evidence="5 6" key="1">
    <citation type="submission" date="2020-08" db="EMBL/GenBank/DDBJ databases">
        <title>Genomic Encyclopedia of Type Strains, Phase IV (KMG-IV): sequencing the most valuable type-strain genomes for metagenomic binning, comparative biology and taxonomic classification.</title>
        <authorList>
            <person name="Goeker M."/>
        </authorList>
    </citation>
    <scope>NUCLEOTIDE SEQUENCE [LARGE SCALE GENOMIC DNA]</scope>
    <source>
        <strain evidence="5 6">DSM 103733</strain>
    </source>
</reference>
<evidence type="ECO:0008006" key="7">
    <source>
        <dbReference type="Google" id="ProtNLM"/>
    </source>
</evidence>
<evidence type="ECO:0000256" key="2">
    <source>
        <dbReference type="SAM" id="SignalP"/>
    </source>
</evidence>
<dbReference type="Pfam" id="PF16313">
    <property type="entry name" value="DUF4953"/>
    <property type="match status" value="1"/>
</dbReference>
<dbReference type="AlphaFoldDB" id="A0A841JX24"/>
<dbReference type="Gene3D" id="3.40.390.10">
    <property type="entry name" value="Collagenase (Catalytic Domain)"/>
    <property type="match status" value="1"/>
</dbReference>
<evidence type="ECO:0000313" key="6">
    <source>
        <dbReference type="Proteomes" id="UP000538666"/>
    </source>
</evidence>
<feature type="domain" description="EcxA zinc-binding" evidence="3">
    <location>
        <begin position="445"/>
        <end position="762"/>
    </location>
</feature>
<feature type="signal peptide" evidence="2">
    <location>
        <begin position="1"/>
        <end position="27"/>
    </location>
</feature>
<evidence type="ECO:0000256" key="1">
    <source>
        <dbReference type="SAM" id="MobiDB-lite"/>
    </source>
</evidence>